<dbReference type="Proteomes" id="UP000248198">
    <property type="component" value="Unassembled WGS sequence"/>
</dbReference>
<name>A0A318UHS1_9SPHI</name>
<keyword evidence="3" id="KW-1185">Reference proteome</keyword>
<organism evidence="2 3">
    <name type="scientific">Pedobacter nutrimenti</name>
    <dbReference type="NCBI Taxonomy" id="1241337"/>
    <lineage>
        <taxon>Bacteria</taxon>
        <taxon>Pseudomonadati</taxon>
        <taxon>Bacteroidota</taxon>
        <taxon>Sphingobacteriia</taxon>
        <taxon>Sphingobacteriales</taxon>
        <taxon>Sphingobacteriaceae</taxon>
        <taxon>Pedobacter</taxon>
    </lineage>
</organism>
<keyword evidence="1" id="KW-0732">Signal</keyword>
<feature type="signal peptide" evidence="1">
    <location>
        <begin position="1"/>
        <end position="22"/>
    </location>
</feature>
<evidence type="ECO:0000313" key="2">
    <source>
        <dbReference type="EMBL" id="PYF75842.1"/>
    </source>
</evidence>
<dbReference type="AlphaFoldDB" id="A0A318UHS1"/>
<sequence length="121" mass="14544">MKRNLMMMVVLGGLAYASAGYAQQDLLPDQNPRYAESVNKYSRAADSLTRTQGTTVQQTYKAYDWYTAREEKRRLRRERNYQLSLYGGYDYGNSWYYPSYNYSRYYYPSIGFRSRNFWFGW</sequence>
<protein>
    <submittedName>
        <fullName evidence="2">Uncharacterized protein</fullName>
    </submittedName>
</protein>
<evidence type="ECO:0000313" key="3">
    <source>
        <dbReference type="Proteomes" id="UP000248198"/>
    </source>
</evidence>
<evidence type="ECO:0000256" key="1">
    <source>
        <dbReference type="SAM" id="SignalP"/>
    </source>
</evidence>
<feature type="chain" id="PRO_5016311365" evidence="1">
    <location>
        <begin position="23"/>
        <end position="121"/>
    </location>
</feature>
<comment type="caution">
    <text evidence="2">The sequence shown here is derived from an EMBL/GenBank/DDBJ whole genome shotgun (WGS) entry which is preliminary data.</text>
</comment>
<accession>A0A318UHS1</accession>
<dbReference type="RefSeq" id="WP_110828417.1">
    <property type="nucleotide sequence ID" value="NZ_QKLU01000002.1"/>
</dbReference>
<dbReference type="EMBL" id="QKLU01000002">
    <property type="protein sequence ID" value="PYF75842.1"/>
    <property type="molecule type" value="Genomic_DNA"/>
</dbReference>
<dbReference type="OrthoDB" id="678278at2"/>
<proteinExistence type="predicted"/>
<gene>
    <name evidence="2" type="ORF">B0O44_102396</name>
</gene>
<reference evidence="2 3" key="1">
    <citation type="submission" date="2018-06" db="EMBL/GenBank/DDBJ databases">
        <title>Genomic Encyclopedia of Archaeal and Bacterial Type Strains, Phase II (KMG-II): from individual species to whole genera.</title>
        <authorList>
            <person name="Goeker M."/>
        </authorList>
    </citation>
    <scope>NUCLEOTIDE SEQUENCE [LARGE SCALE GENOMIC DNA]</scope>
    <source>
        <strain evidence="2 3">DSM 27372</strain>
    </source>
</reference>